<evidence type="ECO:0000313" key="4">
    <source>
        <dbReference type="Proteomes" id="UP001161017"/>
    </source>
</evidence>
<evidence type="ECO:0000313" key="3">
    <source>
        <dbReference type="EMBL" id="MDI1486244.1"/>
    </source>
</evidence>
<gene>
    <name evidence="3" type="ORF">OHK93_005470</name>
</gene>
<proteinExistence type="predicted"/>
<feature type="domain" description="Pyridoxamine 5'-phosphate oxidase Alr4036 family FMN-binding" evidence="2">
    <location>
        <begin position="13"/>
        <end position="147"/>
    </location>
</feature>
<feature type="region of interest" description="Disordered" evidence="1">
    <location>
        <begin position="204"/>
        <end position="227"/>
    </location>
</feature>
<dbReference type="InterPro" id="IPR024624">
    <property type="entry name" value="Pyridox_Oxase_Alr4036_FMN-bd"/>
</dbReference>
<evidence type="ECO:0000256" key="1">
    <source>
        <dbReference type="SAM" id="MobiDB-lite"/>
    </source>
</evidence>
<protein>
    <recommendedName>
        <fullName evidence="2">Pyridoxamine 5'-phosphate oxidase Alr4036 family FMN-binding domain-containing protein</fullName>
    </recommendedName>
</protein>
<dbReference type="PANTHER" id="PTHR28243">
    <property type="entry name" value="AGL049CP"/>
    <property type="match status" value="1"/>
</dbReference>
<dbReference type="GO" id="GO:0010181">
    <property type="term" value="F:FMN binding"/>
    <property type="evidence" value="ECO:0007669"/>
    <property type="project" value="InterPro"/>
</dbReference>
<sequence length="298" mass="32789">MSTTTAHLTVPPAPWSQTFQSHLAQMPSPEFVLASLTPAPAGPASASTTAGFLPRARYCIHRGMWSTLPENKHNDAPRNPRAYTSDMPTFTTDVRMHKVSEFFATSAGKADDESQIQGSGGGGPVEAVYWIKETGTQWRVRGTAWVIGNDIDETRGDVPGAVSSGVRVVKSEVGRRMQVLDESEVENWSWGKELTGHFGNCSPGMRGSWRNPPPGTPTHGQGEPDEEHKLGQKVMDLEDPIARSNFRVVVIKPDEVEQTDISNPETARRWLYTFVTSKGEEGKKEGGEGEWKCEELWP</sequence>
<dbReference type="SUPFAM" id="SSF50475">
    <property type="entry name" value="FMN-binding split barrel"/>
    <property type="match status" value="1"/>
</dbReference>
<dbReference type="EMBL" id="JAPUFD010000003">
    <property type="protein sequence ID" value="MDI1486244.1"/>
    <property type="molecule type" value="Genomic_DNA"/>
</dbReference>
<name>A0AA43QJ09_9LECA</name>
<organism evidence="3 4">
    <name type="scientific">Ramalina farinacea</name>
    <dbReference type="NCBI Taxonomy" id="258253"/>
    <lineage>
        <taxon>Eukaryota</taxon>
        <taxon>Fungi</taxon>
        <taxon>Dikarya</taxon>
        <taxon>Ascomycota</taxon>
        <taxon>Pezizomycotina</taxon>
        <taxon>Lecanoromycetes</taxon>
        <taxon>OSLEUM clade</taxon>
        <taxon>Lecanoromycetidae</taxon>
        <taxon>Lecanorales</taxon>
        <taxon>Lecanorineae</taxon>
        <taxon>Ramalinaceae</taxon>
        <taxon>Ramalina</taxon>
    </lineage>
</organism>
<dbReference type="Gene3D" id="2.30.110.10">
    <property type="entry name" value="Electron Transport, Fmn-binding Protein, Chain A"/>
    <property type="match status" value="1"/>
</dbReference>
<dbReference type="AlphaFoldDB" id="A0AA43QJ09"/>
<accession>A0AA43QJ09</accession>
<feature type="region of interest" description="Disordered" evidence="1">
    <location>
        <begin position="279"/>
        <end position="298"/>
    </location>
</feature>
<dbReference type="InterPro" id="IPR012349">
    <property type="entry name" value="Split_barrel_FMN-bd"/>
</dbReference>
<reference evidence="3" key="1">
    <citation type="journal article" date="2023" name="Genome Biol. Evol.">
        <title>First Whole Genome Sequence and Flow Cytometry Genome Size Data for the Lichen-Forming Fungus Ramalina farinacea (Ascomycota).</title>
        <authorList>
            <person name="Llewellyn T."/>
            <person name="Mian S."/>
            <person name="Hill R."/>
            <person name="Leitch I.J."/>
            <person name="Gaya E."/>
        </authorList>
    </citation>
    <scope>NUCLEOTIDE SEQUENCE</scope>
    <source>
        <strain evidence="3">LIQ254RAFAR</strain>
    </source>
</reference>
<dbReference type="Pfam" id="PF12766">
    <property type="entry name" value="Pyridox_oxase_2"/>
    <property type="match status" value="1"/>
</dbReference>
<keyword evidence="4" id="KW-1185">Reference proteome</keyword>
<comment type="caution">
    <text evidence="3">The sequence shown here is derived from an EMBL/GenBank/DDBJ whole genome shotgun (WGS) entry which is preliminary data.</text>
</comment>
<dbReference type="Proteomes" id="UP001161017">
    <property type="component" value="Unassembled WGS sequence"/>
</dbReference>
<dbReference type="PANTHER" id="PTHR28243:SF1">
    <property type="entry name" value="PYRIDOXAMINE 5'-PHOSPHATE OXIDASE ALR4036 FAMILY FMN-BINDING DOMAIN-CONTAINING PROTEIN"/>
    <property type="match status" value="1"/>
</dbReference>
<evidence type="ECO:0000259" key="2">
    <source>
        <dbReference type="Pfam" id="PF12766"/>
    </source>
</evidence>